<evidence type="ECO:0000259" key="3">
    <source>
        <dbReference type="Pfam" id="PF00656"/>
    </source>
</evidence>
<dbReference type="EMBL" id="NRQW01000508">
    <property type="protein sequence ID" value="PLZ85659.1"/>
    <property type="molecule type" value="Genomic_DNA"/>
</dbReference>
<evidence type="ECO:0000256" key="1">
    <source>
        <dbReference type="SAM" id="MobiDB-lite"/>
    </source>
</evidence>
<evidence type="ECO:0000313" key="6">
    <source>
        <dbReference type="Proteomes" id="UP000235036"/>
    </source>
</evidence>
<feature type="transmembrane region" description="Helical" evidence="2">
    <location>
        <begin position="1233"/>
        <end position="1251"/>
    </location>
</feature>
<keyword evidence="6" id="KW-1185">Reference proteome</keyword>
<dbReference type="RefSeq" id="WP_016868383.1">
    <property type="nucleotide sequence ID" value="NZ_CAWNVR010000630.1"/>
</dbReference>
<dbReference type="PANTHER" id="PTHR48104:SF30">
    <property type="entry name" value="METACASPASE-1"/>
    <property type="match status" value="1"/>
</dbReference>
<dbReference type="InterPro" id="IPR029058">
    <property type="entry name" value="AB_hydrolase_fold"/>
</dbReference>
<keyword evidence="2" id="KW-0812">Transmembrane</keyword>
<feature type="region of interest" description="Disordered" evidence="1">
    <location>
        <begin position="1200"/>
        <end position="1228"/>
    </location>
</feature>
<evidence type="ECO:0000259" key="4">
    <source>
        <dbReference type="Pfam" id="PF24096"/>
    </source>
</evidence>
<comment type="caution">
    <text evidence="5">The sequence shown here is derived from an EMBL/GenBank/DDBJ whole genome shotgun (WGS) entry which is preliminary data.</text>
</comment>
<accession>A0A2N6JY17</accession>
<proteinExistence type="predicted"/>
<dbReference type="Pfam" id="PF00656">
    <property type="entry name" value="Peptidase_C14"/>
    <property type="match status" value="1"/>
</dbReference>
<feature type="compositionally biased region" description="Polar residues" evidence="1">
    <location>
        <begin position="1218"/>
        <end position="1228"/>
    </location>
</feature>
<dbReference type="Gene3D" id="3.40.50.1460">
    <property type="match status" value="1"/>
</dbReference>
<dbReference type="InterPro" id="IPR050452">
    <property type="entry name" value="Metacaspase"/>
</dbReference>
<dbReference type="GO" id="GO:0005737">
    <property type="term" value="C:cytoplasm"/>
    <property type="evidence" value="ECO:0007669"/>
    <property type="project" value="TreeGrafter"/>
</dbReference>
<organism evidence="5 6">
    <name type="scientific">Fischerella muscicola CCMEE 5323</name>
    <dbReference type="NCBI Taxonomy" id="2019572"/>
    <lineage>
        <taxon>Bacteria</taxon>
        <taxon>Bacillati</taxon>
        <taxon>Cyanobacteriota</taxon>
        <taxon>Cyanophyceae</taxon>
        <taxon>Nostocales</taxon>
        <taxon>Hapalosiphonaceae</taxon>
        <taxon>Fischerella</taxon>
    </lineage>
</organism>
<feature type="compositionally biased region" description="Pro residues" evidence="1">
    <location>
        <begin position="1202"/>
        <end position="1217"/>
    </location>
</feature>
<evidence type="ECO:0000313" key="5">
    <source>
        <dbReference type="EMBL" id="PLZ85659.1"/>
    </source>
</evidence>
<reference evidence="5 6" key="1">
    <citation type="submission" date="2017-08" db="EMBL/GenBank/DDBJ databases">
        <title>Genomes of Fischerella (Mastigocladus) sp. strains.</title>
        <authorList>
            <person name="Miller S.R."/>
        </authorList>
    </citation>
    <scope>NUCLEOTIDE SEQUENCE [LARGE SCALE GENOMIC DNA]</scope>
    <source>
        <strain evidence="5 6">CCMEE 5323</strain>
    </source>
</reference>
<evidence type="ECO:0000256" key="2">
    <source>
        <dbReference type="SAM" id="Phobius"/>
    </source>
</evidence>
<dbReference type="SUPFAM" id="SSF53474">
    <property type="entry name" value="alpha/beta-Hydrolases"/>
    <property type="match status" value="1"/>
</dbReference>
<dbReference type="Proteomes" id="UP000235036">
    <property type="component" value="Unassembled WGS sequence"/>
</dbReference>
<keyword evidence="2" id="KW-0472">Membrane</keyword>
<feature type="domain" description="DUF7379" evidence="4">
    <location>
        <begin position="891"/>
        <end position="1060"/>
    </location>
</feature>
<gene>
    <name evidence="5" type="ORF">CEN44_21835</name>
</gene>
<dbReference type="Pfam" id="PF24096">
    <property type="entry name" value="DUF7379"/>
    <property type="match status" value="1"/>
</dbReference>
<feature type="domain" description="Peptidase C14 caspase" evidence="3">
    <location>
        <begin position="6"/>
        <end position="286"/>
    </location>
</feature>
<dbReference type="GO" id="GO:0006508">
    <property type="term" value="P:proteolysis"/>
    <property type="evidence" value="ECO:0007669"/>
    <property type="project" value="InterPro"/>
</dbReference>
<dbReference type="InterPro" id="IPR011600">
    <property type="entry name" value="Pept_C14_caspase"/>
</dbReference>
<protein>
    <submittedName>
        <fullName evidence="5">Peptidase C14 caspase catalytic subunit p20</fullName>
    </submittedName>
</protein>
<dbReference type="Gene3D" id="3.40.50.1820">
    <property type="entry name" value="alpha/beta hydrolase"/>
    <property type="match status" value="1"/>
</dbReference>
<keyword evidence="2" id="KW-1133">Transmembrane helix</keyword>
<dbReference type="InterPro" id="IPR055803">
    <property type="entry name" value="DUF7379"/>
</dbReference>
<sequence>MAKNIYALLVGIDEYDPASVPPIPSLRGCVNDISAVETYLRERVAGDREWNLVEPTNQPWILINQNATRQAIIDGFRKHLCNADSEDVVLFYYAGHGGQQKSPQEFWGLEPDHLDETLVCYDSRTITSRDLADKEIAYLLSQVAQKNPHVVVILDCCHSGSGTRDIEVNVRQAPTDYRDRPLSSYIFAQDNLNFVEELPASRSLDKKITGVVLPKGRHVMLSACRDYEQAKEYKAEDGKSRGAFSYFLLQTLEKTNGNITYRDLARNLNALISGKLKEQSPQIDATDPQELDKPFLGGAIQERSHYLTLTYSENENSWVIDAGALHGIPKTTDGGDTLLAIFPVGTPVEQLRDLGNALGEARLTQVLRQRSKVEIIDGSDRLLENTSYWAVITSLPLPPLKVYFDGQAAGVELARQTLANTGSLYVQQVTTPEDADYHLLADKNQYWIVLSASKRPVVAPIPEQSTQAGYMPYFANKAVQRLEHIARWQNILQLKSPATSRIQPDDIQMEIIVLSGRQASNSSAEIRLEYTNDNGEWTPPIIQIRLTNNSDKTLYCNVLNLTENYGVELPFFPEKSSIRLAPKGSENSVTVTSFADLGFVIPDEFLAQGITEYKDILKLIVSTSEFNASLLEQDGLNPPSPKRSIGGRSVLESLMQETGDRNAVRMKARGNNDDWLTQEIAVTIVRPQDAQNLQSDRPTLLQNCLVEVLPHASLQAQVNLTTVAQTSRDIGNVILPPLLQQLSITEPFQFTTSRASDPGLSGLELSNVVDHTVVTKTAPLKLLVDREIADNEYLLPIGYDGEFFLPLGKGKKTVDGKTEITIERLPVPTQSSRSLQGSIRIFFEKVICSKLGKTFEYPILAAATVDENEQVIYDKNIASVTAKVAQAQRILLYIHGIIGDTESLVPSIQKTIITVDGQQRPIKDLYDLILTFDYENLNTTIEENARLLKQQLQAVALGTNHGKQLHIVAHSMGGLVSRWLIEREGGQEIVQHLVMLGTPNAGSPWPAVQDLVFTILVFGLNQLAAIAWPAKVVANLLEYLETNNHSLEQMHPDSEFLKQLAQNPDPGVHYTIVAGDRSLVPAATETQLDKQSSPLQRLMSKLFGQSIDQVVNLVFFEQPNDIAVTLASIKSVSSNRSPQPQILTPNPACDHLTYFNHPAGLEALAKALSQSLSPRTSQPQLQLPTMRHSRVNYEDITMIIPPGTPHDPIPDTAPSPSPARNQPTENRSTVNGPVIWVIALSIVVIAGLIIWNRTQEQKPDNQQRNSQLGFDVSYGLDNSRF</sequence>
<dbReference type="GO" id="GO:0004197">
    <property type="term" value="F:cysteine-type endopeptidase activity"/>
    <property type="evidence" value="ECO:0007669"/>
    <property type="project" value="InterPro"/>
</dbReference>
<dbReference type="PANTHER" id="PTHR48104">
    <property type="entry name" value="METACASPASE-4"/>
    <property type="match status" value="1"/>
</dbReference>
<name>A0A2N6JY17_FISMU</name>